<reference evidence="2" key="1">
    <citation type="journal article" date="2019" name="Int. J. Syst. Evol. Microbiol.">
        <title>The Global Catalogue of Microorganisms (GCM) 10K type strain sequencing project: providing services to taxonomists for standard genome sequencing and annotation.</title>
        <authorList>
            <consortium name="The Broad Institute Genomics Platform"/>
            <consortium name="The Broad Institute Genome Sequencing Center for Infectious Disease"/>
            <person name="Wu L."/>
            <person name="Ma J."/>
        </authorList>
    </citation>
    <scope>NUCLEOTIDE SEQUENCE [LARGE SCALE GENOMIC DNA]</scope>
    <source>
        <strain evidence="2">CCUG 62952</strain>
    </source>
</reference>
<sequence length="118" mass="13710">MKHNFRKLKIWTEAMSIVTITYKMVRDFPDIERFNLTSQMIRCAVSIPSNIAEGSSKSTDKHFRKYLENSLGSAFEWETQLNVAAIESYITKETFEELENRIQQLQKMISGFHGGLDI</sequence>
<evidence type="ECO:0000313" key="2">
    <source>
        <dbReference type="Proteomes" id="UP001596978"/>
    </source>
</evidence>
<gene>
    <name evidence="1" type="ORF">ACFQ1M_04925</name>
</gene>
<proteinExistence type="predicted"/>
<dbReference type="EMBL" id="JBHTJH010000004">
    <property type="protein sequence ID" value="MFD0861539.1"/>
    <property type="molecule type" value="Genomic_DNA"/>
</dbReference>
<dbReference type="Gene3D" id="1.20.1440.60">
    <property type="entry name" value="23S rRNA-intervening sequence"/>
    <property type="match status" value="1"/>
</dbReference>
<evidence type="ECO:0000313" key="1">
    <source>
        <dbReference type="EMBL" id="MFD0861539.1"/>
    </source>
</evidence>
<dbReference type="CDD" id="cd16377">
    <property type="entry name" value="23S_rRNA_IVP_like"/>
    <property type="match status" value="1"/>
</dbReference>
<name>A0ABW3CUT7_9FLAO</name>
<comment type="caution">
    <text evidence="1">The sequence shown here is derived from an EMBL/GenBank/DDBJ whole genome shotgun (WGS) entry which is preliminary data.</text>
</comment>
<dbReference type="PANTHER" id="PTHR38471">
    <property type="entry name" value="FOUR HELIX BUNDLE PROTEIN"/>
    <property type="match status" value="1"/>
</dbReference>
<protein>
    <submittedName>
        <fullName evidence="1">Four helix bundle protein</fullName>
    </submittedName>
</protein>
<dbReference type="Pfam" id="PF05635">
    <property type="entry name" value="23S_rRNA_IVP"/>
    <property type="match status" value="1"/>
</dbReference>
<keyword evidence="2" id="KW-1185">Reference proteome</keyword>
<dbReference type="SUPFAM" id="SSF158446">
    <property type="entry name" value="IVS-encoded protein-like"/>
    <property type="match status" value="1"/>
</dbReference>
<dbReference type="NCBIfam" id="TIGR02436">
    <property type="entry name" value="four helix bundle protein"/>
    <property type="match status" value="1"/>
</dbReference>
<dbReference type="InterPro" id="IPR036583">
    <property type="entry name" value="23S_rRNA_IVS_sf"/>
</dbReference>
<organism evidence="1 2">
    <name type="scientific">Sungkyunkwania multivorans</name>
    <dbReference type="NCBI Taxonomy" id="1173618"/>
    <lineage>
        <taxon>Bacteria</taxon>
        <taxon>Pseudomonadati</taxon>
        <taxon>Bacteroidota</taxon>
        <taxon>Flavobacteriia</taxon>
        <taxon>Flavobacteriales</taxon>
        <taxon>Flavobacteriaceae</taxon>
        <taxon>Sungkyunkwania</taxon>
    </lineage>
</organism>
<dbReference type="PANTHER" id="PTHR38471:SF2">
    <property type="entry name" value="FOUR HELIX BUNDLE PROTEIN"/>
    <property type="match status" value="1"/>
</dbReference>
<dbReference type="RefSeq" id="WP_386404744.1">
    <property type="nucleotide sequence ID" value="NZ_JBHTJH010000004.1"/>
</dbReference>
<accession>A0ABW3CUT7</accession>
<dbReference type="Proteomes" id="UP001596978">
    <property type="component" value="Unassembled WGS sequence"/>
</dbReference>
<dbReference type="InterPro" id="IPR012657">
    <property type="entry name" value="23S_rRNA-intervening_sequence"/>
</dbReference>